<feature type="compositionally biased region" description="Basic residues" evidence="1">
    <location>
        <begin position="219"/>
        <end position="234"/>
    </location>
</feature>
<name>A0AAD3Y4K9_NEPGR</name>
<dbReference type="AlphaFoldDB" id="A0AAD3Y4K9"/>
<dbReference type="Proteomes" id="UP001279734">
    <property type="component" value="Unassembled WGS sequence"/>
</dbReference>
<accession>A0AAD3Y4K9</accession>
<dbReference type="EMBL" id="BSYO01000035">
    <property type="protein sequence ID" value="GMH28963.1"/>
    <property type="molecule type" value="Genomic_DNA"/>
</dbReference>
<evidence type="ECO:0000313" key="2">
    <source>
        <dbReference type="EMBL" id="GMH28963.1"/>
    </source>
</evidence>
<proteinExistence type="predicted"/>
<evidence type="ECO:0000313" key="3">
    <source>
        <dbReference type="Proteomes" id="UP001279734"/>
    </source>
</evidence>
<keyword evidence="3" id="KW-1185">Reference proteome</keyword>
<organism evidence="2 3">
    <name type="scientific">Nepenthes gracilis</name>
    <name type="common">Slender pitcher plant</name>
    <dbReference type="NCBI Taxonomy" id="150966"/>
    <lineage>
        <taxon>Eukaryota</taxon>
        <taxon>Viridiplantae</taxon>
        <taxon>Streptophyta</taxon>
        <taxon>Embryophyta</taxon>
        <taxon>Tracheophyta</taxon>
        <taxon>Spermatophyta</taxon>
        <taxon>Magnoliopsida</taxon>
        <taxon>eudicotyledons</taxon>
        <taxon>Gunneridae</taxon>
        <taxon>Pentapetalae</taxon>
        <taxon>Caryophyllales</taxon>
        <taxon>Nepenthaceae</taxon>
        <taxon>Nepenthes</taxon>
    </lineage>
</organism>
<protein>
    <submittedName>
        <fullName evidence="2">Uncharacterized protein</fullName>
    </submittedName>
</protein>
<evidence type="ECO:0000256" key="1">
    <source>
        <dbReference type="SAM" id="MobiDB-lite"/>
    </source>
</evidence>
<sequence length="234" mass="25519">MWKLRCLRAVIRMSCSGLRAAPTCRSLEDSRSSSTKDLAFSDVVDELLMNPITVTSSIIYLSPDGKEALRDKTLSPLTVAGLQGYRVSVGVAIVSYADIMKRGIHLKEVDEPGTCGAVTGLEVFRETEQLGLPGLNPQPRLGPSYQVVTDDHQDGDPSSCANLGRLKRNLKVIRKQFNASRARPNGDDAIPRTRQLYSGGEQNLHVGSMDSPPEGMGPKSKKPHRPKKKCSPHV</sequence>
<reference evidence="2" key="1">
    <citation type="submission" date="2023-05" db="EMBL/GenBank/DDBJ databases">
        <title>Nepenthes gracilis genome sequencing.</title>
        <authorList>
            <person name="Fukushima K."/>
        </authorList>
    </citation>
    <scope>NUCLEOTIDE SEQUENCE</scope>
    <source>
        <strain evidence="2">SING2019-196</strain>
    </source>
</reference>
<feature type="region of interest" description="Disordered" evidence="1">
    <location>
        <begin position="178"/>
        <end position="234"/>
    </location>
</feature>
<gene>
    <name evidence="2" type="ORF">Nepgr_030806</name>
</gene>
<comment type="caution">
    <text evidence="2">The sequence shown here is derived from an EMBL/GenBank/DDBJ whole genome shotgun (WGS) entry which is preliminary data.</text>
</comment>